<keyword evidence="2" id="KW-1185">Reference proteome</keyword>
<protein>
    <submittedName>
        <fullName evidence="1">Uncharacterized protein</fullName>
    </submittedName>
</protein>
<dbReference type="Proteomes" id="UP001390339">
    <property type="component" value="Unassembled WGS sequence"/>
</dbReference>
<evidence type="ECO:0000313" key="2">
    <source>
        <dbReference type="Proteomes" id="UP001390339"/>
    </source>
</evidence>
<name>A0ABR2JJ39_9PEZI</name>
<gene>
    <name evidence="1" type="ORF">PGQ11_002759</name>
</gene>
<sequence length="48" mass="5093">MLLARRKAIFKSPDSGNLVLKNSASKKPVFNKPAIDKATAEINPGSPA</sequence>
<proteinExistence type="predicted"/>
<organism evidence="1 2">
    <name type="scientific">Apiospora arundinis</name>
    <dbReference type="NCBI Taxonomy" id="335852"/>
    <lineage>
        <taxon>Eukaryota</taxon>
        <taxon>Fungi</taxon>
        <taxon>Dikarya</taxon>
        <taxon>Ascomycota</taxon>
        <taxon>Pezizomycotina</taxon>
        <taxon>Sordariomycetes</taxon>
        <taxon>Xylariomycetidae</taxon>
        <taxon>Amphisphaeriales</taxon>
        <taxon>Apiosporaceae</taxon>
        <taxon>Apiospora</taxon>
    </lineage>
</organism>
<comment type="caution">
    <text evidence="1">The sequence shown here is derived from an EMBL/GenBank/DDBJ whole genome shotgun (WGS) entry which is preliminary data.</text>
</comment>
<reference evidence="1 2" key="1">
    <citation type="journal article" date="2024" name="IMA Fungus">
        <title>Apiospora arundinis, a panoply of carbohydrate-active enzymes and secondary metabolites.</title>
        <authorList>
            <person name="Sorensen T."/>
            <person name="Petersen C."/>
            <person name="Muurmann A.T."/>
            <person name="Christiansen J.V."/>
            <person name="Brundto M.L."/>
            <person name="Overgaard C.K."/>
            <person name="Boysen A.T."/>
            <person name="Wollenberg R.D."/>
            <person name="Larsen T.O."/>
            <person name="Sorensen J.L."/>
            <person name="Nielsen K.L."/>
            <person name="Sondergaard T.E."/>
        </authorList>
    </citation>
    <scope>NUCLEOTIDE SEQUENCE [LARGE SCALE GENOMIC DNA]</scope>
    <source>
        <strain evidence="1 2">AAU 773</strain>
    </source>
</reference>
<evidence type="ECO:0000313" key="1">
    <source>
        <dbReference type="EMBL" id="KAK8877813.1"/>
    </source>
</evidence>
<dbReference type="EMBL" id="JAPCWZ010000002">
    <property type="protein sequence ID" value="KAK8877813.1"/>
    <property type="molecule type" value="Genomic_DNA"/>
</dbReference>
<accession>A0ABR2JJ39</accession>